<dbReference type="PANTHER" id="PTHR30529:SF7">
    <property type="entry name" value="CYTOCHROME B561 BACTERIAL_NI-HYDROGENASE DOMAIN-CONTAINING PROTEIN"/>
    <property type="match status" value="1"/>
</dbReference>
<evidence type="ECO:0000256" key="1">
    <source>
        <dbReference type="ARBA" id="ARBA00001970"/>
    </source>
</evidence>
<keyword evidence="16" id="KW-1185">Reference proteome</keyword>
<evidence type="ECO:0000256" key="8">
    <source>
        <dbReference type="ARBA" id="ARBA00022982"/>
    </source>
</evidence>
<evidence type="ECO:0000256" key="2">
    <source>
        <dbReference type="ARBA" id="ARBA00004651"/>
    </source>
</evidence>
<protein>
    <submittedName>
        <fullName evidence="15">Cytochrome b</fullName>
    </submittedName>
</protein>
<evidence type="ECO:0000313" key="15">
    <source>
        <dbReference type="EMBL" id="MDR5651066.1"/>
    </source>
</evidence>
<feature type="transmembrane region" description="Helical" evidence="13">
    <location>
        <begin position="101"/>
        <end position="120"/>
    </location>
</feature>
<name>A0ABU1F2I8_9RHOB</name>
<evidence type="ECO:0000259" key="14">
    <source>
        <dbReference type="Pfam" id="PF01292"/>
    </source>
</evidence>
<proteinExistence type="inferred from homology"/>
<comment type="similarity">
    <text evidence="12">Belongs to the cytochrome b561 family.</text>
</comment>
<reference evidence="15 16" key="1">
    <citation type="submission" date="2023-09" db="EMBL/GenBank/DDBJ databases">
        <title>Xinfangfangia sedmenti sp. nov., isolated the sedment.</title>
        <authorList>
            <person name="Xu L."/>
        </authorList>
    </citation>
    <scope>NUCLEOTIDE SEQUENCE [LARGE SCALE GENOMIC DNA]</scope>
    <source>
        <strain evidence="15 16">LG-4</strain>
    </source>
</reference>
<dbReference type="InterPro" id="IPR052168">
    <property type="entry name" value="Cytochrome_b561_oxidase"/>
</dbReference>
<evidence type="ECO:0000313" key="16">
    <source>
        <dbReference type="Proteomes" id="UP001247754"/>
    </source>
</evidence>
<evidence type="ECO:0000256" key="12">
    <source>
        <dbReference type="ARBA" id="ARBA00037975"/>
    </source>
</evidence>
<sequence length="190" mass="20541">MTKDFRMTSAWLDSPDRYGRVSRLLHWAMAGLILWQLTGMILRAALGRMPVVSFFVGLHPAVGTALFVLVVARILWAMAMRGRRPAHGRGLAGIAARLGHLALYALMLAVPAAALIRAWGGPRGLQVWGLTVFPARAETDVVAWAVALGNGVHGVMGWLLALLLLGHVAMVAVHEGLWRDGTLRRMAGRG</sequence>
<keyword evidence="10" id="KW-0408">Iron</keyword>
<evidence type="ECO:0000256" key="10">
    <source>
        <dbReference type="ARBA" id="ARBA00023004"/>
    </source>
</evidence>
<keyword evidence="11 13" id="KW-0472">Membrane</keyword>
<feature type="transmembrane region" description="Helical" evidence="13">
    <location>
        <begin position="155"/>
        <end position="177"/>
    </location>
</feature>
<evidence type="ECO:0000256" key="7">
    <source>
        <dbReference type="ARBA" id="ARBA00022723"/>
    </source>
</evidence>
<keyword evidence="3" id="KW-0813">Transport</keyword>
<keyword evidence="5" id="KW-0349">Heme</keyword>
<dbReference type="PANTHER" id="PTHR30529">
    <property type="entry name" value="CYTOCHROME B561"/>
    <property type="match status" value="1"/>
</dbReference>
<feature type="transmembrane region" description="Helical" evidence="13">
    <location>
        <begin position="24"/>
        <end position="46"/>
    </location>
</feature>
<feature type="transmembrane region" description="Helical" evidence="13">
    <location>
        <begin position="58"/>
        <end position="80"/>
    </location>
</feature>
<accession>A0ABU1F2I8</accession>
<dbReference type="InterPro" id="IPR016174">
    <property type="entry name" value="Di-haem_cyt_TM"/>
</dbReference>
<dbReference type="RefSeq" id="WP_310455105.1">
    <property type="nucleotide sequence ID" value="NZ_JAVKPH010000001.1"/>
</dbReference>
<evidence type="ECO:0000256" key="4">
    <source>
        <dbReference type="ARBA" id="ARBA00022475"/>
    </source>
</evidence>
<comment type="subcellular location">
    <subcellularLocation>
        <location evidence="2">Cell membrane</location>
        <topology evidence="2">Multi-pass membrane protein</topology>
    </subcellularLocation>
</comment>
<comment type="cofactor">
    <cofactor evidence="1">
        <name>heme b</name>
        <dbReference type="ChEBI" id="CHEBI:60344"/>
    </cofactor>
</comment>
<keyword evidence="6 13" id="KW-0812">Transmembrane</keyword>
<dbReference type="EMBL" id="JAVKPH010000001">
    <property type="protein sequence ID" value="MDR5651066.1"/>
    <property type="molecule type" value="Genomic_DNA"/>
</dbReference>
<keyword evidence="8" id="KW-0249">Electron transport</keyword>
<comment type="caution">
    <text evidence="15">The sequence shown here is derived from an EMBL/GenBank/DDBJ whole genome shotgun (WGS) entry which is preliminary data.</text>
</comment>
<keyword evidence="7" id="KW-0479">Metal-binding</keyword>
<evidence type="ECO:0000256" key="13">
    <source>
        <dbReference type="SAM" id="Phobius"/>
    </source>
</evidence>
<dbReference type="SUPFAM" id="SSF81342">
    <property type="entry name" value="Transmembrane di-heme cytochromes"/>
    <property type="match status" value="1"/>
</dbReference>
<feature type="domain" description="Cytochrome b561 bacterial/Ni-hydrogenase" evidence="14">
    <location>
        <begin position="17"/>
        <end position="187"/>
    </location>
</feature>
<evidence type="ECO:0000256" key="11">
    <source>
        <dbReference type="ARBA" id="ARBA00023136"/>
    </source>
</evidence>
<keyword evidence="9 13" id="KW-1133">Transmembrane helix</keyword>
<keyword evidence="4" id="KW-1003">Cell membrane</keyword>
<evidence type="ECO:0000256" key="5">
    <source>
        <dbReference type="ARBA" id="ARBA00022617"/>
    </source>
</evidence>
<evidence type="ECO:0000256" key="9">
    <source>
        <dbReference type="ARBA" id="ARBA00022989"/>
    </source>
</evidence>
<gene>
    <name evidence="15" type="ORF">RGD00_00490</name>
</gene>
<dbReference type="Pfam" id="PF01292">
    <property type="entry name" value="Ni_hydr_CYTB"/>
    <property type="match status" value="1"/>
</dbReference>
<evidence type="ECO:0000256" key="6">
    <source>
        <dbReference type="ARBA" id="ARBA00022692"/>
    </source>
</evidence>
<dbReference type="InterPro" id="IPR011577">
    <property type="entry name" value="Cyt_b561_bac/Ni-Hgenase"/>
</dbReference>
<organism evidence="15 16">
    <name type="scientific">Ruixingdingia sedimenti</name>
    <dbReference type="NCBI Taxonomy" id="3073604"/>
    <lineage>
        <taxon>Bacteria</taxon>
        <taxon>Pseudomonadati</taxon>
        <taxon>Pseudomonadota</taxon>
        <taxon>Alphaproteobacteria</taxon>
        <taxon>Rhodobacterales</taxon>
        <taxon>Paracoccaceae</taxon>
        <taxon>Ruixingdingia</taxon>
    </lineage>
</organism>
<dbReference type="Proteomes" id="UP001247754">
    <property type="component" value="Unassembled WGS sequence"/>
</dbReference>
<evidence type="ECO:0000256" key="3">
    <source>
        <dbReference type="ARBA" id="ARBA00022448"/>
    </source>
</evidence>